<evidence type="ECO:0000313" key="4">
    <source>
        <dbReference type="Proteomes" id="UP000009283"/>
    </source>
</evidence>
<dbReference type="eggNOG" id="COG4842">
    <property type="taxonomic scope" value="Bacteria"/>
</dbReference>
<proteinExistence type="inferred from homology"/>
<dbReference type="RefSeq" id="WP_014097098.1">
    <property type="nucleotide sequence ID" value="NC_016023.1"/>
</dbReference>
<comment type="similarity">
    <text evidence="1">In the N-terminal section; belongs to the LXG family.</text>
</comment>
<dbReference type="Pfam" id="PF04740">
    <property type="entry name" value="LXG"/>
    <property type="match status" value="1"/>
</dbReference>
<accession>G2TK13</accession>
<dbReference type="AlphaFoldDB" id="G2TK13"/>
<evidence type="ECO:0000256" key="1">
    <source>
        <dbReference type="ARBA" id="ARBA00034117"/>
    </source>
</evidence>
<name>G2TK13_HEYCO</name>
<dbReference type="PANTHER" id="PTHR34976:SF2">
    <property type="entry name" value="TYPE VII SECRETION SYSTEM PROTEIN ESSD"/>
    <property type="match status" value="1"/>
</dbReference>
<dbReference type="InterPro" id="IPR006829">
    <property type="entry name" value="LXG_dom"/>
</dbReference>
<evidence type="ECO:0000259" key="2">
    <source>
        <dbReference type="PROSITE" id="PS51756"/>
    </source>
</evidence>
<evidence type="ECO:0000313" key="3">
    <source>
        <dbReference type="EMBL" id="AEP01014.1"/>
    </source>
</evidence>
<dbReference type="eggNOG" id="COG5444">
    <property type="taxonomic scope" value="Bacteria"/>
</dbReference>
<organism evidence="3 4">
    <name type="scientific">Heyndrickxia coagulans 36D1</name>
    <dbReference type="NCBI Taxonomy" id="345219"/>
    <lineage>
        <taxon>Bacteria</taxon>
        <taxon>Bacillati</taxon>
        <taxon>Bacillota</taxon>
        <taxon>Bacilli</taxon>
        <taxon>Bacillales</taxon>
        <taxon>Bacillaceae</taxon>
        <taxon>Heyndrickxia</taxon>
    </lineage>
</organism>
<reference evidence="3 4" key="1">
    <citation type="journal article" date="2011" name="Stand. Genomic Sci.">
        <title>Complete Genome Sequence of a thermotolerant sporogenic lactic acid bacterium, Bacillus coagulans strain 36D1.</title>
        <authorList>
            <person name="Rhee M.S."/>
            <person name="Moritz B.E."/>
            <person name="Xie G."/>
            <person name="Glavina Del Rio T."/>
            <person name="Dalin E."/>
            <person name="Tice H."/>
            <person name="Bruce D."/>
            <person name="Goodwin L."/>
            <person name="Chertkov O."/>
            <person name="Brettin T."/>
            <person name="Han C."/>
            <person name="Detter C."/>
            <person name="Pitluck S."/>
            <person name="Land M.L."/>
            <person name="Patel M."/>
            <person name="Ou M."/>
            <person name="Harbrucker R."/>
            <person name="Ingram L.O."/>
            <person name="Shanmugam K.T."/>
        </authorList>
    </citation>
    <scope>NUCLEOTIDE SEQUENCE [LARGE SCALE GENOMIC DNA]</scope>
    <source>
        <strain evidence="3 4">36D1</strain>
    </source>
</reference>
<dbReference type="PROSITE" id="PS51756">
    <property type="entry name" value="LXG"/>
    <property type="match status" value="1"/>
</dbReference>
<dbReference type="OrthoDB" id="2943911at2"/>
<protein>
    <submittedName>
        <fullName evidence="3">Transposase</fullName>
    </submittedName>
</protein>
<dbReference type="KEGG" id="bag:Bcoa_1827"/>
<feature type="domain" description="LXG" evidence="2">
    <location>
        <begin position="1"/>
        <end position="235"/>
    </location>
</feature>
<dbReference type="HOGENOM" id="CLU_023665_0_1_9"/>
<dbReference type="EMBL" id="CP003056">
    <property type="protein sequence ID" value="AEP01014.1"/>
    <property type="molecule type" value="Genomic_DNA"/>
</dbReference>
<gene>
    <name evidence="3" type="ORF">Bcoa_1827</name>
</gene>
<dbReference type="PANTHER" id="PTHR34976">
    <property type="entry name" value="RIBONUCLEASE YQCG-RELATED"/>
    <property type="match status" value="1"/>
</dbReference>
<sequence>MKTLDVEAFEQVAPDTQRALKEKSDQISDLQQAIDSFVNMEDAFKGKAGNAIRGYFRDFHQPFLLYLQSFLADYNEQLNQILKDLSYFEPDLKGYIEEAFIQNSVIPALKKLESAIGYLLEDANKAMREVSDLVELPKLDIDEKLHPIQKARKKANKTLEQLYDFDTKATRSLEALDQDIDTMIKFVRQMESMAGDGSFDIATYHPTEAYRSLEGGLIQKTGLKPVQTIDGKDFEGHLSVKFHRYEDGVIVMEYRKPGSKQPHYELVDEIPKQAIPGSENPDDPLLLDIWKGFYDGAGKAIGDTINGLLSLGKSALDRNTYSSIGKKAVDYGNKLKSSPIATLNSTAHKTIDMAKYMGQAVQNAFERDVIHGDAKSRTEFFTYGLTSIGISLIGDKGLSKLGTATKAVKAGKLAEKAEKLKVNTGFVPALEAAGTGKTKIPYNAMDELGIRIQKATKEKWAENTKAQPEKVINALSNFQSRKITFGNQQFILDKKGIKHILERHHPKYWNGSIKKSQTFLHKNLSLEDISSIVQGVMQQNRKILIERGTVGSYQISGTVNGIEYIIGIKNGRIGQLYPK</sequence>
<dbReference type="Proteomes" id="UP000009283">
    <property type="component" value="Chromosome"/>
</dbReference>
<dbReference type="InterPro" id="IPR051768">
    <property type="entry name" value="Bact_secretion_toxin"/>
</dbReference>